<proteinExistence type="predicted"/>
<evidence type="ECO:0000259" key="1">
    <source>
        <dbReference type="Pfam" id="PF01048"/>
    </source>
</evidence>
<dbReference type="InterPro" id="IPR035994">
    <property type="entry name" value="Nucleoside_phosphorylase_sf"/>
</dbReference>
<feature type="domain" description="Nucleoside phosphorylase" evidence="1">
    <location>
        <begin position="2"/>
        <end position="196"/>
    </location>
</feature>
<dbReference type="GO" id="GO:0009116">
    <property type="term" value="P:nucleoside metabolic process"/>
    <property type="evidence" value="ECO:0007669"/>
    <property type="project" value="InterPro"/>
</dbReference>
<dbReference type="InterPro" id="IPR000845">
    <property type="entry name" value="Nucleoside_phosphorylase_d"/>
</dbReference>
<dbReference type="Gene3D" id="3.40.50.1580">
    <property type="entry name" value="Nucleoside phosphorylase domain"/>
    <property type="match status" value="1"/>
</dbReference>
<dbReference type="PANTHER" id="PTHR46832">
    <property type="entry name" value="5'-METHYLTHIOADENOSINE/S-ADENOSYLHOMOCYSTEINE NUCLEOSIDASE"/>
    <property type="match status" value="1"/>
</dbReference>
<dbReference type="GO" id="GO:0019284">
    <property type="term" value="P:L-methionine salvage from S-adenosylmethionine"/>
    <property type="evidence" value="ECO:0007669"/>
    <property type="project" value="TreeGrafter"/>
</dbReference>
<dbReference type="GO" id="GO:0005829">
    <property type="term" value="C:cytosol"/>
    <property type="evidence" value="ECO:0007669"/>
    <property type="project" value="TreeGrafter"/>
</dbReference>
<dbReference type="Pfam" id="PF01048">
    <property type="entry name" value="PNP_UDP_1"/>
    <property type="match status" value="1"/>
</dbReference>
<dbReference type="GO" id="GO:0008782">
    <property type="term" value="F:adenosylhomocysteine nucleosidase activity"/>
    <property type="evidence" value="ECO:0007669"/>
    <property type="project" value="TreeGrafter"/>
</dbReference>
<evidence type="ECO:0000313" key="2">
    <source>
        <dbReference type="EMBL" id="HIX50807.1"/>
    </source>
</evidence>
<organism evidence="2 3">
    <name type="scientific">Candidatus Borkfalkia faecavium</name>
    <dbReference type="NCBI Taxonomy" id="2838508"/>
    <lineage>
        <taxon>Bacteria</taxon>
        <taxon>Bacillati</taxon>
        <taxon>Bacillota</taxon>
        <taxon>Clostridia</taxon>
        <taxon>Christensenellales</taxon>
        <taxon>Christensenellaceae</taxon>
        <taxon>Candidatus Borkfalkia</taxon>
    </lineage>
</organism>
<evidence type="ECO:0000313" key="3">
    <source>
        <dbReference type="Proteomes" id="UP000886847"/>
    </source>
</evidence>
<protein>
    <recommendedName>
        <fullName evidence="1">Nucleoside phosphorylase domain-containing protein</fullName>
    </recommendedName>
</protein>
<comment type="caution">
    <text evidence="2">The sequence shown here is derived from an EMBL/GenBank/DDBJ whole genome shotgun (WGS) entry which is preliminary data.</text>
</comment>
<sequence>MLAIIAAMQNEADTLLSSAQIEQSYTEHGKRVWEGEAFGVPFLLILSGIGKSNAAAAAMLALTLGADRLLGFGAAGGITAQAHIGALLCMRRAVQYDFDLSAINGMPVGTLNEYQTPYFPLDIDERFPCGTLASADKFATGKDAALLAELGADVTDMEGAAVAHVAYAAGVPCRLYKTISDNAAENSPREYAENLRIALAALRDNMPAILQGAYTNE</sequence>
<dbReference type="GO" id="GO:0008930">
    <property type="term" value="F:methylthioadenosine nucleosidase activity"/>
    <property type="evidence" value="ECO:0007669"/>
    <property type="project" value="TreeGrafter"/>
</dbReference>
<dbReference type="SUPFAM" id="SSF53167">
    <property type="entry name" value="Purine and uridine phosphorylases"/>
    <property type="match status" value="1"/>
</dbReference>
<reference evidence="2" key="2">
    <citation type="submission" date="2021-04" db="EMBL/GenBank/DDBJ databases">
        <authorList>
            <person name="Gilroy R."/>
        </authorList>
    </citation>
    <scope>NUCLEOTIDE SEQUENCE</scope>
    <source>
        <strain evidence="2">2189</strain>
    </source>
</reference>
<accession>A0A9D1W2S3</accession>
<dbReference type="PANTHER" id="PTHR46832:SF1">
    <property type="entry name" value="5'-METHYLTHIOADENOSINE_S-ADENOSYLHOMOCYSTEINE NUCLEOSIDASE"/>
    <property type="match status" value="1"/>
</dbReference>
<dbReference type="Proteomes" id="UP000886847">
    <property type="component" value="Unassembled WGS sequence"/>
</dbReference>
<gene>
    <name evidence="2" type="ORF">H9851_05935</name>
</gene>
<dbReference type="AlphaFoldDB" id="A0A9D1W2S3"/>
<name>A0A9D1W2S3_9FIRM</name>
<reference evidence="2" key="1">
    <citation type="journal article" date="2021" name="PeerJ">
        <title>Extensive microbial diversity within the chicken gut microbiome revealed by metagenomics and culture.</title>
        <authorList>
            <person name="Gilroy R."/>
            <person name="Ravi A."/>
            <person name="Getino M."/>
            <person name="Pursley I."/>
            <person name="Horton D.L."/>
            <person name="Alikhan N.F."/>
            <person name="Baker D."/>
            <person name="Gharbi K."/>
            <person name="Hall N."/>
            <person name="Watson M."/>
            <person name="Adriaenssens E.M."/>
            <person name="Foster-Nyarko E."/>
            <person name="Jarju S."/>
            <person name="Secka A."/>
            <person name="Antonio M."/>
            <person name="Oren A."/>
            <person name="Chaudhuri R.R."/>
            <person name="La Ragione R."/>
            <person name="Hildebrand F."/>
            <person name="Pallen M.J."/>
        </authorList>
    </citation>
    <scope>NUCLEOTIDE SEQUENCE</scope>
    <source>
        <strain evidence="2">2189</strain>
    </source>
</reference>
<dbReference type="EMBL" id="DXEW01000029">
    <property type="protein sequence ID" value="HIX50807.1"/>
    <property type="molecule type" value="Genomic_DNA"/>
</dbReference>